<name>A0A8H8CGM9_PSICU</name>
<feature type="region of interest" description="Disordered" evidence="9">
    <location>
        <begin position="135"/>
        <end position="183"/>
    </location>
</feature>
<proteinExistence type="inferred from homology"/>
<feature type="region of interest" description="Disordered" evidence="9">
    <location>
        <begin position="276"/>
        <end position="340"/>
    </location>
</feature>
<keyword evidence="7" id="KW-0862">Zinc</keyword>
<sequence length="675" mass="75791">MSHVGNPGQPRTVASGNGVAPSSRRPASIAELAEQAKIDVWDESREFKQHLRVAERYRREGKESAKKGDLETAFVQLARAATLVLEKLPSHRDYHKVLNANQRTNLSLNGQDILDHLSELKPSIVDRYEKWLQRHPDGDHERTPNARTQLIGNDDAARAQAQREQFQEEERARQREREHQQRVAAEEAAKWKWQREQQYAHDEAERAKRKEAARVAAAASNTPKAPPPDYTFQRTPNQIHNHGYGSQSTVVLADGRTPEEIARQAQQEQMRLREEEIKQKRKQEQDGIIRRQREAEEAARIARQNIAPPPLDAHASSMSSTDFYGHGQSQSPAVSTPSSKGHIEYPAIRRMPLQSPVYEGDSTDSESLHSTTRVIEYRTPIRNVRSPSYPPPITTTSPVPGIGPIQYPNLMSQHQKAQGYFPSLNSMFDPVDKHHNSSSILFGSNGNDSNSLYPSGYPQQHSAYPPPGLGGIPPQMAPPTQTEVARMPRPPNAVFDPNVPLKTVSLPRECLPRFLAIARVNTERNKETCGLLLGKDKGHKYAVTTLLIPKQSSTSDTCTMDEEELVLQFTEERSLITLGWIHTHPSQSCFMSSVDLHTHSGFQRMLPESFAVVCAPKSNPNFGIFRLTDPPGLDIILRCNAKEAFHPHPDEPIYTDADKGHVQMKDSSLEIVDLR</sequence>
<protein>
    <recommendedName>
        <fullName evidence="10">MPN domain-containing protein</fullName>
    </recommendedName>
</protein>
<comment type="cofactor">
    <cofactor evidence="1">
        <name>Zn(2+)</name>
        <dbReference type="ChEBI" id="CHEBI:29105"/>
    </cofactor>
</comment>
<feature type="compositionally biased region" description="Polar residues" evidence="9">
    <location>
        <begin position="316"/>
        <end position="339"/>
    </location>
</feature>
<evidence type="ECO:0000256" key="3">
    <source>
        <dbReference type="ARBA" id="ARBA00022670"/>
    </source>
</evidence>
<keyword evidence="3" id="KW-0645">Protease</keyword>
<keyword evidence="8" id="KW-0482">Metalloprotease</keyword>
<gene>
    <name evidence="11" type="ORF">JR316_009182</name>
</gene>
<dbReference type="Gene3D" id="3.40.140.10">
    <property type="entry name" value="Cytidine Deaminase, domain 2"/>
    <property type="match status" value="1"/>
</dbReference>
<evidence type="ECO:0000256" key="5">
    <source>
        <dbReference type="ARBA" id="ARBA00022786"/>
    </source>
</evidence>
<comment type="caution">
    <text evidence="11">The sequence shown here is derived from an EMBL/GenBank/DDBJ whole genome shotgun (WGS) entry which is preliminary data.</text>
</comment>
<feature type="region of interest" description="Disordered" evidence="9">
    <location>
        <begin position="451"/>
        <end position="485"/>
    </location>
</feature>
<dbReference type="Gene3D" id="1.20.58.80">
    <property type="entry name" value="Phosphotransferase system, lactose/cellobiose-type IIA subunit"/>
    <property type="match status" value="1"/>
</dbReference>
<evidence type="ECO:0000256" key="7">
    <source>
        <dbReference type="ARBA" id="ARBA00022833"/>
    </source>
</evidence>
<dbReference type="OrthoDB" id="3640at2759"/>
<dbReference type="Pfam" id="PF01398">
    <property type="entry name" value="JAB"/>
    <property type="match status" value="1"/>
</dbReference>
<accession>A0A8H8CGM9</accession>
<feature type="region of interest" description="Disordered" evidence="9">
    <location>
        <begin position="1"/>
        <end position="27"/>
    </location>
</feature>
<dbReference type="InterPro" id="IPR000555">
    <property type="entry name" value="JAMM/MPN+_dom"/>
</dbReference>
<dbReference type="PROSITE" id="PS50249">
    <property type="entry name" value="MPN"/>
    <property type="match status" value="1"/>
</dbReference>
<dbReference type="GO" id="GO:0140492">
    <property type="term" value="F:metal-dependent deubiquitinase activity"/>
    <property type="evidence" value="ECO:0007669"/>
    <property type="project" value="InterPro"/>
</dbReference>
<dbReference type="SMART" id="SM00232">
    <property type="entry name" value="JAB_MPN"/>
    <property type="match status" value="1"/>
</dbReference>
<organism evidence="11">
    <name type="scientific">Psilocybe cubensis</name>
    <name type="common">Psychedelic mushroom</name>
    <name type="synonym">Stropharia cubensis</name>
    <dbReference type="NCBI Taxonomy" id="181762"/>
    <lineage>
        <taxon>Eukaryota</taxon>
        <taxon>Fungi</taxon>
        <taxon>Dikarya</taxon>
        <taxon>Basidiomycota</taxon>
        <taxon>Agaricomycotina</taxon>
        <taxon>Agaricomycetes</taxon>
        <taxon>Agaricomycetidae</taxon>
        <taxon>Agaricales</taxon>
        <taxon>Agaricineae</taxon>
        <taxon>Strophariaceae</taxon>
        <taxon>Psilocybe</taxon>
    </lineage>
</organism>
<reference evidence="11" key="1">
    <citation type="submission" date="2021-02" db="EMBL/GenBank/DDBJ databases">
        <title>Psilocybe cubensis genome.</title>
        <authorList>
            <person name="Mckernan K.J."/>
            <person name="Crawford S."/>
            <person name="Trippe A."/>
            <person name="Kane L.T."/>
            <person name="Mclaughlin S."/>
        </authorList>
    </citation>
    <scope>NUCLEOTIDE SEQUENCE [LARGE SCALE GENOMIC DNA]</scope>
    <source>
        <strain evidence="11">MGC-MH-2018</strain>
    </source>
</reference>
<dbReference type="GO" id="GO:0046872">
    <property type="term" value="F:metal ion binding"/>
    <property type="evidence" value="ECO:0007669"/>
    <property type="project" value="UniProtKB-KW"/>
</dbReference>
<feature type="compositionally biased region" description="Basic and acidic residues" evidence="9">
    <location>
        <begin position="135"/>
        <end position="144"/>
    </location>
</feature>
<dbReference type="InterPro" id="IPR037518">
    <property type="entry name" value="MPN"/>
</dbReference>
<dbReference type="InterPro" id="IPR044098">
    <property type="entry name" value="STAMBP/STALP-like_MPN"/>
</dbReference>
<evidence type="ECO:0000313" key="11">
    <source>
        <dbReference type="EMBL" id="KAG5165602.1"/>
    </source>
</evidence>
<dbReference type="AlphaFoldDB" id="A0A8H8CGM9"/>
<feature type="compositionally biased region" description="Basic and acidic residues" evidence="9">
    <location>
        <begin position="276"/>
        <end position="300"/>
    </location>
</feature>
<evidence type="ECO:0000256" key="2">
    <source>
        <dbReference type="ARBA" id="ARBA00010981"/>
    </source>
</evidence>
<dbReference type="InterPro" id="IPR015063">
    <property type="entry name" value="USP8_dimer"/>
</dbReference>
<dbReference type="PANTHER" id="PTHR12947">
    <property type="entry name" value="AMSH-LIKE PROTEASE"/>
    <property type="match status" value="1"/>
</dbReference>
<feature type="region of interest" description="Disordered" evidence="9">
    <location>
        <begin position="202"/>
        <end position="234"/>
    </location>
</feature>
<feature type="compositionally biased region" description="Basic and acidic residues" evidence="9">
    <location>
        <begin position="165"/>
        <end position="183"/>
    </location>
</feature>
<feature type="domain" description="MPN" evidence="10">
    <location>
        <begin position="503"/>
        <end position="633"/>
    </location>
</feature>
<dbReference type="GO" id="GO:0006508">
    <property type="term" value="P:proteolysis"/>
    <property type="evidence" value="ECO:0007669"/>
    <property type="project" value="UniProtKB-KW"/>
</dbReference>
<dbReference type="GO" id="GO:0016020">
    <property type="term" value="C:membrane"/>
    <property type="evidence" value="ECO:0007669"/>
    <property type="project" value="TreeGrafter"/>
</dbReference>
<evidence type="ECO:0000256" key="4">
    <source>
        <dbReference type="ARBA" id="ARBA00022723"/>
    </source>
</evidence>
<keyword evidence="4" id="KW-0479">Metal-binding</keyword>
<evidence type="ECO:0000256" key="9">
    <source>
        <dbReference type="SAM" id="MobiDB-lite"/>
    </source>
</evidence>
<evidence type="ECO:0000256" key="8">
    <source>
        <dbReference type="ARBA" id="ARBA00023049"/>
    </source>
</evidence>
<keyword evidence="5" id="KW-0833">Ubl conjugation pathway</keyword>
<dbReference type="GO" id="GO:0005768">
    <property type="term" value="C:endosome"/>
    <property type="evidence" value="ECO:0007669"/>
    <property type="project" value="TreeGrafter"/>
</dbReference>
<dbReference type="GO" id="GO:0070536">
    <property type="term" value="P:protein K63-linked deubiquitination"/>
    <property type="evidence" value="ECO:0007669"/>
    <property type="project" value="InterPro"/>
</dbReference>
<dbReference type="GO" id="GO:0061578">
    <property type="term" value="F:K63-linked deubiquitinase activity"/>
    <property type="evidence" value="ECO:0007669"/>
    <property type="project" value="InterPro"/>
</dbReference>
<feature type="compositionally biased region" description="Basic and acidic residues" evidence="9">
    <location>
        <begin position="202"/>
        <end position="213"/>
    </location>
</feature>
<feature type="compositionally biased region" description="Polar residues" evidence="9">
    <location>
        <begin position="451"/>
        <end position="462"/>
    </location>
</feature>
<evidence type="ECO:0000256" key="6">
    <source>
        <dbReference type="ARBA" id="ARBA00022801"/>
    </source>
</evidence>
<dbReference type="Pfam" id="PF08969">
    <property type="entry name" value="USP8_dimer"/>
    <property type="match status" value="1"/>
</dbReference>
<keyword evidence="6" id="KW-0378">Hydrolase</keyword>
<dbReference type="SUPFAM" id="SSF102712">
    <property type="entry name" value="JAB1/MPN domain"/>
    <property type="match status" value="1"/>
</dbReference>
<evidence type="ECO:0000256" key="1">
    <source>
        <dbReference type="ARBA" id="ARBA00001947"/>
    </source>
</evidence>
<dbReference type="CDD" id="cd08066">
    <property type="entry name" value="MPN_AMSH_like"/>
    <property type="match status" value="1"/>
</dbReference>
<dbReference type="EMBL" id="JAFIQS010000009">
    <property type="protein sequence ID" value="KAG5165602.1"/>
    <property type="molecule type" value="Genomic_DNA"/>
</dbReference>
<evidence type="ECO:0000259" key="10">
    <source>
        <dbReference type="PROSITE" id="PS50249"/>
    </source>
</evidence>
<comment type="similarity">
    <text evidence="2">Belongs to the peptidase M67C family.</text>
</comment>
<dbReference type="PANTHER" id="PTHR12947:SF13">
    <property type="entry name" value="FI19924P1"/>
    <property type="match status" value="1"/>
</dbReference>